<dbReference type="OrthoDB" id="9783944at2"/>
<dbReference type="PANTHER" id="PTHR31157">
    <property type="entry name" value="SCP DOMAIN-CONTAINING PROTEIN"/>
    <property type="match status" value="1"/>
</dbReference>
<name>A0A174CG91_9FIRM</name>
<dbReference type="PANTHER" id="PTHR31157:SF1">
    <property type="entry name" value="SCP DOMAIN-CONTAINING PROTEIN"/>
    <property type="match status" value="1"/>
</dbReference>
<evidence type="ECO:0000256" key="1">
    <source>
        <dbReference type="SAM" id="SignalP"/>
    </source>
</evidence>
<dbReference type="Gene3D" id="3.40.33.10">
    <property type="entry name" value="CAP"/>
    <property type="match status" value="1"/>
</dbReference>
<dbReference type="InterPro" id="IPR014044">
    <property type="entry name" value="CAP_dom"/>
</dbReference>
<dbReference type="InterPro" id="IPR035940">
    <property type="entry name" value="CAP_sf"/>
</dbReference>
<proteinExistence type="predicted"/>
<keyword evidence="4" id="KW-1185">Reference proteome</keyword>
<evidence type="ECO:0000259" key="2">
    <source>
        <dbReference type="Pfam" id="PF00188"/>
    </source>
</evidence>
<dbReference type="AlphaFoldDB" id="A0A174CG91"/>
<accession>A0A174CG91</accession>
<dbReference type="SUPFAM" id="SSF55797">
    <property type="entry name" value="PR-1-like"/>
    <property type="match status" value="1"/>
</dbReference>
<feature type="chain" id="PRO_5008019139" evidence="1">
    <location>
        <begin position="26"/>
        <end position="149"/>
    </location>
</feature>
<evidence type="ECO:0000313" key="4">
    <source>
        <dbReference type="Proteomes" id="UP000095546"/>
    </source>
</evidence>
<dbReference type="Pfam" id="PF00188">
    <property type="entry name" value="CAP"/>
    <property type="match status" value="1"/>
</dbReference>
<reference evidence="3 4" key="1">
    <citation type="submission" date="2015-09" db="EMBL/GenBank/DDBJ databases">
        <authorList>
            <consortium name="Pathogen Informatics"/>
        </authorList>
    </citation>
    <scope>NUCLEOTIDE SEQUENCE [LARGE SCALE GENOMIC DNA]</scope>
    <source>
        <strain evidence="3 4">2789STDY5608828</strain>
    </source>
</reference>
<dbReference type="CDD" id="cd05379">
    <property type="entry name" value="CAP_bacterial"/>
    <property type="match status" value="1"/>
</dbReference>
<dbReference type="RefSeq" id="WP_055163003.1">
    <property type="nucleotide sequence ID" value="NZ_CABIWZ010000035.1"/>
</dbReference>
<feature type="domain" description="SCP" evidence="2">
    <location>
        <begin position="33"/>
        <end position="143"/>
    </location>
</feature>
<gene>
    <name evidence="3" type="ORF">ERS852385_02180</name>
</gene>
<feature type="signal peptide" evidence="1">
    <location>
        <begin position="1"/>
        <end position="25"/>
    </location>
</feature>
<dbReference type="EMBL" id="CYYU01000035">
    <property type="protein sequence ID" value="CUO12601.1"/>
    <property type="molecule type" value="Genomic_DNA"/>
</dbReference>
<protein>
    <submittedName>
        <fullName evidence="3">Uncharacterized protein, YkwD family</fullName>
    </submittedName>
</protein>
<evidence type="ECO:0000313" key="3">
    <source>
        <dbReference type="EMBL" id="CUO12601.1"/>
    </source>
</evidence>
<keyword evidence="1" id="KW-0732">Signal</keyword>
<sequence length="149" mass="16164">MKTLRQIMTLLVMACIVFASSTAFAASLQDEVLNEVNLERTAAGIQPLSGIVYLDQAAGTRAQEAGILFAHQRPDGSPVKSVLNGASCSWFGENLAISSVVDVKKIVRAWMGSPTHRANLLNHHFTKMGVSCVRGNDGHYYWAMELIGD</sequence>
<dbReference type="STRING" id="187979.ERS852385_02180"/>
<dbReference type="Proteomes" id="UP000095546">
    <property type="component" value="Unassembled WGS sequence"/>
</dbReference>
<organism evidence="3 4">
    <name type="scientific">Mitsuokella jalaludinii</name>
    <dbReference type="NCBI Taxonomy" id="187979"/>
    <lineage>
        <taxon>Bacteria</taxon>
        <taxon>Bacillati</taxon>
        <taxon>Bacillota</taxon>
        <taxon>Negativicutes</taxon>
        <taxon>Selenomonadales</taxon>
        <taxon>Selenomonadaceae</taxon>
        <taxon>Mitsuokella</taxon>
    </lineage>
</organism>